<dbReference type="SUPFAM" id="SSF56436">
    <property type="entry name" value="C-type lectin-like"/>
    <property type="match status" value="1"/>
</dbReference>
<evidence type="ECO:0000259" key="3">
    <source>
        <dbReference type="PROSITE" id="PS50041"/>
    </source>
</evidence>
<dbReference type="InParanoid" id="A0A6P7WY64"/>
<protein>
    <submittedName>
        <fullName evidence="5">C-type lectin domain family 2 member B-like</fullName>
    </submittedName>
</protein>
<dbReference type="InterPro" id="IPR001304">
    <property type="entry name" value="C-type_lectin-like"/>
</dbReference>
<dbReference type="OrthoDB" id="8935730at2759"/>
<dbReference type="Proteomes" id="UP000515156">
    <property type="component" value="Chromosome 14"/>
</dbReference>
<proteinExistence type="predicted"/>
<evidence type="ECO:0000256" key="1">
    <source>
        <dbReference type="ARBA" id="ARBA00004401"/>
    </source>
</evidence>
<dbReference type="InterPro" id="IPR033992">
    <property type="entry name" value="NKR-like_CTLD"/>
</dbReference>
<dbReference type="GO" id="GO:0005886">
    <property type="term" value="C:plasma membrane"/>
    <property type="evidence" value="ECO:0007669"/>
    <property type="project" value="UniProtKB-SubCell"/>
</dbReference>
<dbReference type="PROSITE" id="PS50041">
    <property type="entry name" value="C_TYPE_LECTIN_2"/>
    <property type="match status" value="1"/>
</dbReference>
<organism evidence="4 5">
    <name type="scientific">Microcaecilia unicolor</name>
    <dbReference type="NCBI Taxonomy" id="1415580"/>
    <lineage>
        <taxon>Eukaryota</taxon>
        <taxon>Metazoa</taxon>
        <taxon>Chordata</taxon>
        <taxon>Craniata</taxon>
        <taxon>Vertebrata</taxon>
        <taxon>Euteleostomi</taxon>
        <taxon>Amphibia</taxon>
        <taxon>Gymnophiona</taxon>
        <taxon>Siphonopidae</taxon>
        <taxon>Microcaecilia</taxon>
    </lineage>
</organism>
<dbReference type="InterPro" id="IPR016187">
    <property type="entry name" value="CTDL_fold"/>
</dbReference>
<accession>A0A6P7WY64</accession>
<evidence type="ECO:0000256" key="2">
    <source>
        <dbReference type="ARBA" id="ARBA00022734"/>
    </source>
</evidence>
<evidence type="ECO:0000313" key="5">
    <source>
        <dbReference type="RefSeq" id="XP_030042844.1"/>
    </source>
</evidence>
<keyword evidence="2" id="KW-0430">Lectin</keyword>
<dbReference type="CDD" id="cd03593">
    <property type="entry name" value="CLECT_NK_receptors_like"/>
    <property type="match status" value="1"/>
</dbReference>
<dbReference type="KEGG" id="muo:115457522"/>
<dbReference type="AlphaFoldDB" id="A0A6P7WY64"/>
<dbReference type="GeneID" id="115457522"/>
<comment type="subcellular location">
    <subcellularLocation>
        <location evidence="1">Cell membrane</location>
        <topology evidence="1">Single-pass type II membrane protein</topology>
    </subcellularLocation>
</comment>
<evidence type="ECO:0000313" key="4">
    <source>
        <dbReference type="Proteomes" id="UP000515156"/>
    </source>
</evidence>
<dbReference type="GO" id="GO:0030246">
    <property type="term" value="F:carbohydrate binding"/>
    <property type="evidence" value="ECO:0007669"/>
    <property type="project" value="UniProtKB-KW"/>
</dbReference>
<feature type="domain" description="C-type lectin" evidence="3">
    <location>
        <begin position="100"/>
        <end position="203"/>
    </location>
</feature>
<name>A0A6P7WY64_9AMPH</name>
<dbReference type="PANTHER" id="PTHR45710:SF8">
    <property type="entry name" value="RERATING FAMILY MEMBER 4"/>
    <property type="match status" value="1"/>
</dbReference>
<sequence>MRRSAPYTEVRKRDTLQQLSLHLSDTSGGAREEGSRTRTGTRQKYVLCEEGRVELPQWVVALSLLLFWTFTAVVAASLGSQQCIDITEKCDPCPEGWVWYAEKCYYFSDIQGYWNSSQEYCSRYNGTLAILKSKQEMIMIEHFKDHKYWVGIIKRPDGWWWLDGSLFSRFPFLNNDSSLGCQYLNRGYFYEFNCMTAQHWMCTRTPSSCFMFGQ</sequence>
<dbReference type="RefSeq" id="XP_030042844.1">
    <property type="nucleotide sequence ID" value="XM_030186984.1"/>
</dbReference>
<dbReference type="PANTHER" id="PTHR45710">
    <property type="entry name" value="C-TYPE LECTIN DOMAIN-CONTAINING PROTEIN 180"/>
    <property type="match status" value="1"/>
</dbReference>
<dbReference type="InterPro" id="IPR016186">
    <property type="entry name" value="C-type_lectin-like/link_sf"/>
</dbReference>
<keyword evidence="4" id="KW-1185">Reference proteome</keyword>
<reference evidence="5" key="1">
    <citation type="submission" date="2025-08" db="UniProtKB">
        <authorList>
            <consortium name="RefSeq"/>
        </authorList>
    </citation>
    <scope>IDENTIFICATION</scope>
</reference>
<dbReference type="InterPro" id="IPR050828">
    <property type="entry name" value="C-type_lectin/matrix_domain"/>
</dbReference>
<dbReference type="SMART" id="SM00034">
    <property type="entry name" value="CLECT"/>
    <property type="match status" value="1"/>
</dbReference>
<gene>
    <name evidence="5" type="primary">LOC115457522</name>
</gene>
<dbReference type="Pfam" id="PF00059">
    <property type="entry name" value="Lectin_C"/>
    <property type="match status" value="1"/>
</dbReference>
<dbReference type="Gene3D" id="3.10.100.10">
    <property type="entry name" value="Mannose-Binding Protein A, subunit A"/>
    <property type="match status" value="1"/>
</dbReference>